<gene>
    <name evidence="1" type="ORF">SRO942_LOCUS49007</name>
</gene>
<feature type="non-terminal residue" evidence="1">
    <location>
        <position position="1"/>
    </location>
</feature>
<reference evidence="1" key="1">
    <citation type="submission" date="2021-02" db="EMBL/GenBank/DDBJ databases">
        <authorList>
            <person name="Nowell W R."/>
        </authorList>
    </citation>
    <scope>NUCLEOTIDE SEQUENCE</scope>
</reference>
<organism evidence="1 2">
    <name type="scientific">Didymodactylos carnosus</name>
    <dbReference type="NCBI Taxonomy" id="1234261"/>
    <lineage>
        <taxon>Eukaryota</taxon>
        <taxon>Metazoa</taxon>
        <taxon>Spiralia</taxon>
        <taxon>Gnathifera</taxon>
        <taxon>Rotifera</taxon>
        <taxon>Eurotatoria</taxon>
        <taxon>Bdelloidea</taxon>
        <taxon>Philodinida</taxon>
        <taxon>Philodinidae</taxon>
        <taxon>Didymodactylos</taxon>
    </lineage>
</organism>
<evidence type="ECO:0000313" key="1">
    <source>
        <dbReference type="EMBL" id="CAF4605123.1"/>
    </source>
</evidence>
<name>A0A8S2Z785_9BILA</name>
<dbReference type="EMBL" id="CAJOBC010128833">
    <property type="protein sequence ID" value="CAF4605123.1"/>
    <property type="molecule type" value="Genomic_DNA"/>
</dbReference>
<dbReference type="Proteomes" id="UP000681722">
    <property type="component" value="Unassembled WGS sequence"/>
</dbReference>
<protein>
    <submittedName>
        <fullName evidence="1">Uncharacterized protein</fullName>
    </submittedName>
</protein>
<evidence type="ECO:0000313" key="2">
    <source>
        <dbReference type="Proteomes" id="UP000681722"/>
    </source>
</evidence>
<feature type="non-terminal residue" evidence="1">
    <location>
        <position position="85"/>
    </location>
</feature>
<accession>A0A8S2Z785</accession>
<comment type="caution">
    <text evidence="1">The sequence shown here is derived from an EMBL/GenBank/DDBJ whole genome shotgun (WGS) entry which is preliminary data.</text>
</comment>
<sequence>FCTPISEDPSSQTAAEVCLRSTKAAFLDTHFQKEAVIVVDEKIYRNCVRVKQTNSFDFQYIAIYAGDFHVMKNYMIVVWDVLNES</sequence>
<proteinExistence type="predicted"/>
<dbReference type="AlphaFoldDB" id="A0A8S2Z785"/>